<accession>A0AAV5V4H0</accession>
<keyword evidence="3" id="KW-1185">Reference proteome</keyword>
<organism evidence="2 3">
    <name type="scientific">Pristionchus fissidentatus</name>
    <dbReference type="NCBI Taxonomy" id="1538716"/>
    <lineage>
        <taxon>Eukaryota</taxon>
        <taxon>Metazoa</taxon>
        <taxon>Ecdysozoa</taxon>
        <taxon>Nematoda</taxon>
        <taxon>Chromadorea</taxon>
        <taxon>Rhabditida</taxon>
        <taxon>Rhabditina</taxon>
        <taxon>Diplogasteromorpha</taxon>
        <taxon>Diplogasteroidea</taxon>
        <taxon>Neodiplogasteridae</taxon>
        <taxon>Pristionchus</taxon>
    </lineage>
</organism>
<evidence type="ECO:0000313" key="3">
    <source>
        <dbReference type="Proteomes" id="UP001432322"/>
    </source>
</evidence>
<keyword evidence="1" id="KW-0732">Signal</keyword>
<feature type="chain" id="PRO_5043842909" evidence="1">
    <location>
        <begin position="20"/>
        <end position="196"/>
    </location>
</feature>
<sequence length="196" mass="21205">MAAAFFFCLIALLIPCVAALGCFSGEISSALEEHYDTVVLSTANATYLCGFCAVTTDDDSMPIFAYFSDLSFPSTIFAANVTLPMNGRRIHPKYPTLLDAPRHMLCAVCGGDHCNSRNWTRLLIDHTELIIPEENPVLIESAATTQNSEIKSTTTVFNTTTNATNNATTPRTTVSVPEGEPIGNKFVFAIIITMAI</sequence>
<proteinExistence type="predicted"/>
<gene>
    <name evidence="2" type="ORF">PFISCL1PPCAC_4717</name>
</gene>
<protein>
    <submittedName>
        <fullName evidence="2">Uncharacterized protein</fullName>
    </submittedName>
</protein>
<dbReference type="EMBL" id="BTSY01000002">
    <property type="protein sequence ID" value="GMT13420.1"/>
    <property type="molecule type" value="Genomic_DNA"/>
</dbReference>
<evidence type="ECO:0000256" key="1">
    <source>
        <dbReference type="SAM" id="SignalP"/>
    </source>
</evidence>
<comment type="caution">
    <text evidence="2">The sequence shown here is derived from an EMBL/GenBank/DDBJ whole genome shotgun (WGS) entry which is preliminary data.</text>
</comment>
<evidence type="ECO:0000313" key="2">
    <source>
        <dbReference type="EMBL" id="GMT13420.1"/>
    </source>
</evidence>
<feature type="signal peptide" evidence="1">
    <location>
        <begin position="1"/>
        <end position="19"/>
    </location>
</feature>
<reference evidence="2" key="1">
    <citation type="submission" date="2023-10" db="EMBL/GenBank/DDBJ databases">
        <title>Genome assembly of Pristionchus species.</title>
        <authorList>
            <person name="Yoshida K."/>
            <person name="Sommer R.J."/>
        </authorList>
    </citation>
    <scope>NUCLEOTIDE SEQUENCE</scope>
    <source>
        <strain evidence="2">RS5133</strain>
    </source>
</reference>
<feature type="non-terminal residue" evidence="2">
    <location>
        <position position="196"/>
    </location>
</feature>
<dbReference type="AlphaFoldDB" id="A0AAV5V4H0"/>
<name>A0AAV5V4H0_9BILA</name>
<dbReference type="Proteomes" id="UP001432322">
    <property type="component" value="Unassembled WGS sequence"/>
</dbReference>